<accession>A0A520MQL5</accession>
<dbReference type="InterPro" id="IPR005939">
    <property type="entry name" value="BLH_phosphatase-like"/>
</dbReference>
<dbReference type="GO" id="GO:0016787">
    <property type="term" value="F:hydrolase activity"/>
    <property type="evidence" value="ECO:0007669"/>
    <property type="project" value="InterPro"/>
</dbReference>
<dbReference type="Gene3D" id="3.90.190.10">
    <property type="entry name" value="Protein tyrosine phosphatase superfamily"/>
    <property type="match status" value="1"/>
</dbReference>
<evidence type="ECO:0000259" key="1">
    <source>
        <dbReference type="Pfam" id="PF04273"/>
    </source>
</evidence>
<dbReference type="Pfam" id="PF04273">
    <property type="entry name" value="BLH_phosphatase"/>
    <property type="match status" value="1"/>
</dbReference>
<feature type="domain" description="Beta-lactamase hydrolase-like protein phosphatase-like" evidence="1">
    <location>
        <begin position="3"/>
        <end position="106"/>
    </location>
</feature>
<dbReference type="NCBIfam" id="TIGR01244">
    <property type="entry name" value="TIGR01244 family sulfur transferase"/>
    <property type="match status" value="1"/>
</dbReference>
<evidence type="ECO:0000313" key="2">
    <source>
        <dbReference type="EMBL" id="RZO23508.1"/>
    </source>
</evidence>
<protein>
    <submittedName>
        <fullName evidence="2">TIGR01244 family phosphatase</fullName>
    </submittedName>
</protein>
<dbReference type="Proteomes" id="UP000320146">
    <property type="component" value="Unassembled WGS sequence"/>
</dbReference>
<dbReference type="SUPFAM" id="SSF52799">
    <property type="entry name" value="(Phosphotyrosine protein) phosphatases II"/>
    <property type="match status" value="1"/>
</dbReference>
<dbReference type="AlphaFoldDB" id="A0A520MQL5"/>
<reference evidence="2 3" key="1">
    <citation type="submission" date="2019-02" db="EMBL/GenBank/DDBJ databases">
        <title>Prokaryotic population dynamics and viral predation in marine succession experiment using metagenomics: the confinement effect.</title>
        <authorList>
            <person name="Haro-Moreno J.M."/>
            <person name="Rodriguez-Valera F."/>
            <person name="Lopez-Perez M."/>
        </authorList>
    </citation>
    <scope>NUCLEOTIDE SEQUENCE [LARGE SCALE GENOMIC DNA]</scope>
    <source>
        <strain evidence="2">MED-G166</strain>
    </source>
</reference>
<gene>
    <name evidence="2" type="ORF">EVA99_03560</name>
</gene>
<dbReference type="InterPro" id="IPR029021">
    <property type="entry name" value="Prot-tyrosine_phosphatase-like"/>
</dbReference>
<dbReference type="EMBL" id="SHBL01000032">
    <property type="protein sequence ID" value="RZO23508.1"/>
    <property type="molecule type" value="Genomic_DNA"/>
</dbReference>
<name>A0A520MQL5_9GAMM</name>
<organism evidence="2 3">
    <name type="scientific">SAR86 cluster bacterium</name>
    <dbReference type="NCBI Taxonomy" id="2030880"/>
    <lineage>
        <taxon>Bacteria</taxon>
        <taxon>Pseudomonadati</taxon>
        <taxon>Pseudomonadota</taxon>
        <taxon>Gammaproteobacteria</taxon>
        <taxon>SAR86 cluster</taxon>
    </lineage>
</organism>
<evidence type="ECO:0000313" key="3">
    <source>
        <dbReference type="Proteomes" id="UP000320146"/>
    </source>
</evidence>
<proteinExistence type="predicted"/>
<sequence length="134" mass="15079">MNKVTDNFFVSSQIDEGHISFLKEQGIDLVICNRPNGEEPNQTNFELIEETCKKAEIDFIHLPMVPGDLSPELITETKNLIDQNKKTLAYCRTGTRCINLWACANAIDNDIDETIELATNAGYDLGHLRPLLEV</sequence>
<comment type="caution">
    <text evidence="2">The sequence shown here is derived from an EMBL/GenBank/DDBJ whole genome shotgun (WGS) entry which is preliminary data.</text>
</comment>